<name>A0AAC8YD87_9ACTN</name>
<evidence type="ECO:0000313" key="4">
    <source>
        <dbReference type="Proteomes" id="UP000178666"/>
    </source>
</evidence>
<organism evidence="1 3">
    <name type="scientific">Acidipropionibacterium acidipropionici</name>
    <dbReference type="NCBI Taxonomy" id="1748"/>
    <lineage>
        <taxon>Bacteria</taxon>
        <taxon>Bacillati</taxon>
        <taxon>Actinomycetota</taxon>
        <taxon>Actinomycetes</taxon>
        <taxon>Propionibacteriales</taxon>
        <taxon>Propionibacteriaceae</taxon>
        <taxon>Acidipropionibacterium</taxon>
    </lineage>
</organism>
<reference evidence="1 3" key="2">
    <citation type="submission" date="2016-02" db="EMBL/GenBank/DDBJ databases">
        <title>Complete Genome Sequence of Propionibacterium acidipropionici ATCC 55737.</title>
        <authorList>
            <person name="Luna Flores C.H."/>
            <person name="Nielsen L.K."/>
            <person name="Marcellin E."/>
        </authorList>
    </citation>
    <scope>NUCLEOTIDE SEQUENCE [LARGE SCALE GENOMIC DNA]</scope>
    <source>
        <strain evidence="1 3">ATCC 55737</strain>
    </source>
</reference>
<evidence type="ECO:0000313" key="2">
    <source>
        <dbReference type="EMBL" id="AOZ46000.1"/>
    </source>
</evidence>
<dbReference type="Proteomes" id="UP000075221">
    <property type="component" value="Chromosome"/>
</dbReference>
<evidence type="ECO:0000313" key="1">
    <source>
        <dbReference type="EMBL" id="AMS04507.1"/>
    </source>
</evidence>
<sequence length="119" mass="13042">MTTERVRGWATALPEVNEKQHHLFKVPVWQVHGRTFLGMGRGESTAVFCISEEAANAAAAADPEHAAAVRRKDARRSFLGLEVHLATLSALQAEAMVREAWATQAPKRLVNQHPGPAPR</sequence>
<keyword evidence="4" id="KW-1185">Reference proteome</keyword>
<reference evidence="2 4" key="1">
    <citation type="journal article" date="2016" name="Plant Dis.">
        <title>Improved production of propionic acid using genome shuffling.</title>
        <authorList>
            <person name="Luna-Flores C.H."/>
            <person name="Palfreyman R.W."/>
            <person name="Kromer J.O."/>
            <person name="Nielsen L.K."/>
            <person name="Marcellin E."/>
        </authorList>
    </citation>
    <scope>NUCLEOTIDE SEQUENCE [LARGE SCALE GENOMIC DNA]</scope>
    <source>
        <strain evidence="2 4">F3E8</strain>
    </source>
</reference>
<evidence type="ECO:0000313" key="3">
    <source>
        <dbReference type="Proteomes" id="UP000075221"/>
    </source>
</evidence>
<dbReference type="AlphaFoldDB" id="A0AAC8YD87"/>
<dbReference type="Proteomes" id="UP000178666">
    <property type="component" value="Chromosome"/>
</dbReference>
<accession>A0AAC8YD87</accession>
<protein>
    <recommendedName>
        <fullName evidence="5">MmcQ/YjbR family DNA-binding protein</fullName>
    </recommendedName>
</protein>
<dbReference type="EMBL" id="CP015970">
    <property type="protein sequence ID" value="AOZ46000.1"/>
    <property type="molecule type" value="Genomic_DNA"/>
</dbReference>
<evidence type="ECO:0008006" key="5">
    <source>
        <dbReference type="Google" id="ProtNLM"/>
    </source>
</evidence>
<proteinExistence type="predicted"/>
<gene>
    <name evidence="2" type="ORF">A8L58_03910</name>
    <name evidence="1" type="ORF">AXH35_02445</name>
</gene>
<dbReference type="EMBL" id="CP014352">
    <property type="protein sequence ID" value="AMS04507.1"/>
    <property type="molecule type" value="Genomic_DNA"/>
</dbReference>